<evidence type="ECO:0000256" key="3">
    <source>
        <dbReference type="ARBA" id="ARBA00022723"/>
    </source>
</evidence>
<dbReference type="Proteomes" id="UP000636453">
    <property type="component" value="Unassembled WGS sequence"/>
</dbReference>
<reference evidence="10" key="1">
    <citation type="journal article" date="2014" name="Int. J. Syst. Evol. Microbiol.">
        <title>Complete genome sequence of Corynebacterium casei LMG S-19264T (=DSM 44701T), isolated from a smear-ripened cheese.</title>
        <authorList>
            <consortium name="US DOE Joint Genome Institute (JGI-PGF)"/>
            <person name="Walter F."/>
            <person name="Albersmeier A."/>
            <person name="Kalinowski J."/>
            <person name="Ruckert C."/>
        </authorList>
    </citation>
    <scope>NUCLEOTIDE SEQUENCE</scope>
    <source>
        <strain evidence="10">KCTC 32020</strain>
    </source>
</reference>
<dbReference type="Gene3D" id="3.90.550.10">
    <property type="entry name" value="Spore Coat Polysaccharide Biosynthesis Protein SpsA, Chain A"/>
    <property type="match status" value="1"/>
</dbReference>
<dbReference type="InterPro" id="IPR013482">
    <property type="entry name" value="Molybde_CF_guanTrfase"/>
</dbReference>
<dbReference type="EMBL" id="BNCF01000007">
    <property type="protein sequence ID" value="GHE33820.1"/>
    <property type="molecule type" value="Genomic_DNA"/>
</dbReference>
<dbReference type="GO" id="GO:0046872">
    <property type="term" value="F:metal ion binding"/>
    <property type="evidence" value="ECO:0007669"/>
    <property type="project" value="UniProtKB-KW"/>
</dbReference>
<dbReference type="HAMAP" id="MF_00316">
    <property type="entry name" value="MobA"/>
    <property type="match status" value="1"/>
</dbReference>
<evidence type="ECO:0000256" key="1">
    <source>
        <dbReference type="ARBA" id="ARBA00022490"/>
    </source>
</evidence>
<keyword evidence="4 8" id="KW-0547">Nucleotide-binding</keyword>
<feature type="domain" description="MobA-like NTP transferase" evidence="9">
    <location>
        <begin position="23"/>
        <end position="167"/>
    </location>
</feature>
<dbReference type="PANTHER" id="PTHR19136:SF81">
    <property type="entry name" value="MOLYBDENUM COFACTOR GUANYLYLTRANSFERASE"/>
    <property type="match status" value="1"/>
</dbReference>
<gene>
    <name evidence="8 10" type="primary">mobA</name>
    <name evidence="10" type="ORF">GCM10007167_14810</name>
</gene>
<keyword evidence="5 8" id="KW-0460">Magnesium</keyword>
<evidence type="ECO:0000256" key="6">
    <source>
        <dbReference type="ARBA" id="ARBA00023134"/>
    </source>
</evidence>
<dbReference type="GO" id="GO:0005525">
    <property type="term" value="F:GTP binding"/>
    <property type="evidence" value="ECO:0007669"/>
    <property type="project" value="UniProtKB-UniRule"/>
</dbReference>
<dbReference type="CDD" id="cd02503">
    <property type="entry name" value="MobA"/>
    <property type="match status" value="1"/>
</dbReference>
<keyword evidence="2 8" id="KW-0808">Transferase</keyword>
<protein>
    <recommendedName>
        <fullName evidence="8">Molybdenum cofactor guanylyltransferase</fullName>
        <shortName evidence="8">MoCo guanylyltransferase</shortName>
        <ecNumber evidence="8">2.7.7.77</ecNumber>
    </recommendedName>
    <alternativeName>
        <fullName evidence="8">GTP:molybdopterin guanylyltransferase</fullName>
    </alternativeName>
    <alternativeName>
        <fullName evidence="8">Mo-MPT guanylyltransferase</fullName>
    </alternativeName>
    <alternativeName>
        <fullName evidence="8">Molybdopterin guanylyltransferase</fullName>
    </alternativeName>
    <alternativeName>
        <fullName evidence="8">Molybdopterin-guanine dinucleotide synthase</fullName>
        <shortName evidence="8">MGD synthase</shortName>
    </alternativeName>
</protein>
<comment type="subcellular location">
    <subcellularLocation>
        <location evidence="8">Cytoplasm</location>
    </subcellularLocation>
</comment>
<feature type="binding site" evidence="8">
    <location>
        <position position="112"/>
    </location>
    <ligand>
        <name>GTP</name>
        <dbReference type="ChEBI" id="CHEBI:37565"/>
    </ligand>
</feature>
<reference evidence="10" key="2">
    <citation type="submission" date="2020-09" db="EMBL/GenBank/DDBJ databases">
        <authorList>
            <person name="Sun Q."/>
            <person name="Kim S."/>
        </authorList>
    </citation>
    <scope>NUCLEOTIDE SEQUENCE</scope>
    <source>
        <strain evidence="10">KCTC 32020</strain>
    </source>
</reference>
<evidence type="ECO:0000256" key="4">
    <source>
        <dbReference type="ARBA" id="ARBA00022741"/>
    </source>
</evidence>
<dbReference type="GO" id="GO:0061603">
    <property type="term" value="F:molybdenum cofactor guanylyltransferase activity"/>
    <property type="evidence" value="ECO:0007669"/>
    <property type="project" value="UniProtKB-EC"/>
</dbReference>
<evidence type="ECO:0000313" key="11">
    <source>
        <dbReference type="Proteomes" id="UP000636453"/>
    </source>
</evidence>
<evidence type="ECO:0000256" key="2">
    <source>
        <dbReference type="ARBA" id="ARBA00022679"/>
    </source>
</evidence>
<dbReference type="InterPro" id="IPR025877">
    <property type="entry name" value="MobA-like_NTP_Trfase"/>
</dbReference>
<comment type="caution">
    <text evidence="8">Lacks conserved residue(s) required for the propagation of feature annotation.</text>
</comment>
<keyword evidence="10" id="KW-0548">Nucleotidyltransferase</keyword>
<keyword evidence="7 8" id="KW-0501">Molybdenum cofactor biosynthesis</keyword>
<proteinExistence type="inferred from homology"/>
<feature type="binding site" evidence="8">
    <location>
        <position position="112"/>
    </location>
    <ligand>
        <name>Mg(2+)</name>
        <dbReference type="ChEBI" id="CHEBI:18420"/>
    </ligand>
</feature>
<evidence type="ECO:0000256" key="5">
    <source>
        <dbReference type="ARBA" id="ARBA00022842"/>
    </source>
</evidence>
<comment type="catalytic activity">
    <reaction evidence="8">
        <text>Mo-molybdopterin + GTP + H(+) = Mo-molybdopterin guanine dinucleotide + diphosphate</text>
        <dbReference type="Rhea" id="RHEA:34243"/>
        <dbReference type="ChEBI" id="CHEBI:15378"/>
        <dbReference type="ChEBI" id="CHEBI:33019"/>
        <dbReference type="ChEBI" id="CHEBI:37565"/>
        <dbReference type="ChEBI" id="CHEBI:71302"/>
        <dbReference type="ChEBI" id="CHEBI:71310"/>
        <dbReference type="EC" id="2.7.7.77"/>
    </reaction>
</comment>
<comment type="subunit">
    <text evidence="8">Monomer.</text>
</comment>
<keyword evidence="3 8" id="KW-0479">Metal-binding</keyword>
<feature type="binding site" evidence="8">
    <location>
        <position position="83"/>
    </location>
    <ligand>
        <name>GTP</name>
        <dbReference type="ChEBI" id="CHEBI:37565"/>
    </ligand>
</feature>
<comment type="similarity">
    <text evidence="8">Belongs to the MobA family.</text>
</comment>
<dbReference type="PANTHER" id="PTHR19136">
    <property type="entry name" value="MOLYBDENUM COFACTOR GUANYLYLTRANSFERASE"/>
    <property type="match status" value="1"/>
</dbReference>
<evidence type="ECO:0000256" key="7">
    <source>
        <dbReference type="ARBA" id="ARBA00023150"/>
    </source>
</evidence>
<comment type="caution">
    <text evidence="10">The sequence shown here is derived from an EMBL/GenBank/DDBJ whole genome shotgun (WGS) entry which is preliminary data.</text>
</comment>
<evidence type="ECO:0000259" key="9">
    <source>
        <dbReference type="Pfam" id="PF12804"/>
    </source>
</evidence>
<comment type="cofactor">
    <cofactor evidence="8">
        <name>Mg(2+)</name>
        <dbReference type="ChEBI" id="CHEBI:18420"/>
    </cofactor>
</comment>
<accession>A0A918Z2N4</accession>
<keyword evidence="6 8" id="KW-0342">GTP-binding</keyword>
<dbReference type="InterPro" id="IPR029044">
    <property type="entry name" value="Nucleotide-diphossugar_trans"/>
</dbReference>
<organism evidence="10 11">
    <name type="scientific">Vulcaniibacterium thermophilum</name>
    <dbReference type="NCBI Taxonomy" id="1169913"/>
    <lineage>
        <taxon>Bacteria</taxon>
        <taxon>Pseudomonadati</taxon>
        <taxon>Pseudomonadota</taxon>
        <taxon>Gammaproteobacteria</taxon>
        <taxon>Lysobacterales</taxon>
        <taxon>Lysobacteraceae</taxon>
        <taxon>Vulcaniibacterium</taxon>
    </lineage>
</organism>
<keyword evidence="1 8" id="KW-0963">Cytoplasm</keyword>
<evidence type="ECO:0000313" key="10">
    <source>
        <dbReference type="EMBL" id="GHE33820.1"/>
    </source>
</evidence>
<dbReference type="GO" id="GO:0006777">
    <property type="term" value="P:Mo-molybdopterin cofactor biosynthetic process"/>
    <property type="evidence" value="ECO:0007669"/>
    <property type="project" value="UniProtKB-KW"/>
</dbReference>
<name>A0A918Z2N4_9GAMM</name>
<dbReference type="SUPFAM" id="SSF53448">
    <property type="entry name" value="Nucleotide-diphospho-sugar transferases"/>
    <property type="match status" value="1"/>
</dbReference>
<dbReference type="EC" id="2.7.7.77" evidence="8"/>
<comment type="domain">
    <text evidence="8">The N-terminal domain determines nucleotide recognition and specific binding, while the C-terminal domain determines the specific binding to the target protein.</text>
</comment>
<dbReference type="AlphaFoldDB" id="A0A918Z2N4"/>
<dbReference type="GO" id="GO:0005737">
    <property type="term" value="C:cytoplasm"/>
    <property type="evidence" value="ECO:0007669"/>
    <property type="project" value="UniProtKB-SubCell"/>
</dbReference>
<feature type="binding site" evidence="8">
    <location>
        <begin position="24"/>
        <end position="26"/>
    </location>
    <ligand>
        <name>GTP</name>
        <dbReference type="ChEBI" id="CHEBI:37565"/>
    </ligand>
</feature>
<sequence length="207" mass="21824">MGAGRAHAPMSPAPPPSELTLGVLAGGRATRLGGIDKAWLQRDGQPQVLRWIERFRAAAGQVRVGANHGHARYALHGIESVADRVAGRGPLGGLDALAHACATPWLLTLPVDTLELPQELLPRLYEAAGARGACACDDDGLQPLVALWRTSLLREFVADALQRDARAAHALVERAGLAVVRFAGLRFGNLNTPADLDRAGIAVPGHD</sequence>
<comment type="function">
    <text evidence="8">Transfers a GMP moiety from GTP to Mo-molybdopterin (Mo-MPT) cofactor (Moco or molybdenum cofactor) to form Mo-molybdopterin guanine dinucleotide (Mo-MGD) cofactor.</text>
</comment>
<evidence type="ECO:0000256" key="8">
    <source>
        <dbReference type="HAMAP-Rule" id="MF_00316"/>
    </source>
</evidence>
<feature type="binding site" evidence="8">
    <location>
        <position position="37"/>
    </location>
    <ligand>
        <name>GTP</name>
        <dbReference type="ChEBI" id="CHEBI:37565"/>
    </ligand>
</feature>
<dbReference type="Pfam" id="PF12804">
    <property type="entry name" value="NTP_transf_3"/>
    <property type="match status" value="1"/>
</dbReference>
<keyword evidence="11" id="KW-1185">Reference proteome</keyword>